<name>A0AA40CE25_9PEZI</name>
<protein>
    <recommendedName>
        <fullName evidence="3">Glutamyl-tRNA synthetase</fullName>
    </recommendedName>
</protein>
<dbReference type="PANTHER" id="PTHR41729:SF1">
    <property type="entry name" value="GLUTAMYL-TRNA SYNTHETASE"/>
    <property type="match status" value="1"/>
</dbReference>
<accession>A0AA40CE25</accession>
<dbReference type="AlphaFoldDB" id="A0AA40CE25"/>
<dbReference type="PANTHER" id="PTHR41729">
    <property type="entry name" value="GLUTAMYL-TRNA SYNTHETASE"/>
    <property type="match status" value="1"/>
</dbReference>
<evidence type="ECO:0000313" key="2">
    <source>
        <dbReference type="Proteomes" id="UP001174934"/>
    </source>
</evidence>
<gene>
    <name evidence="1" type="ORF">B0T17DRAFT_39468</name>
</gene>
<keyword evidence="2" id="KW-1185">Reference proteome</keyword>
<evidence type="ECO:0000313" key="1">
    <source>
        <dbReference type="EMBL" id="KAK0635376.1"/>
    </source>
</evidence>
<reference evidence="1" key="1">
    <citation type="submission" date="2023-06" db="EMBL/GenBank/DDBJ databases">
        <title>Genome-scale phylogeny and comparative genomics of the fungal order Sordariales.</title>
        <authorList>
            <consortium name="Lawrence Berkeley National Laboratory"/>
            <person name="Hensen N."/>
            <person name="Bonometti L."/>
            <person name="Westerberg I."/>
            <person name="Brannstrom I.O."/>
            <person name="Guillou S."/>
            <person name="Cros-Aarteil S."/>
            <person name="Calhoun S."/>
            <person name="Haridas S."/>
            <person name="Kuo A."/>
            <person name="Mondo S."/>
            <person name="Pangilinan J."/>
            <person name="Riley R."/>
            <person name="LaButti K."/>
            <person name="Andreopoulos B."/>
            <person name="Lipzen A."/>
            <person name="Chen C."/>
            <person name="Yanf M."/>
            <person name="Daum C."/>
            <person name="Ng V."/>
            <person name="Clum A."/>
            <person name="Steindorff A."/>
            <person name="Ohm R."/>
            <person name="Martin F."/>
            <person name="Silar P."/>
            <person name="Natvig D."/>
            <person name="Lalanne C."/>
            <person name="Gautier V."/>
            <person name="Ament-velasquez S.L."/>
            <person name="Kruys A."/>
            <person name="Hutchinson M.I."/>
            <person name="Powell A.J."/>
            <person name="Barry K."/>
            <person name="Miller A.N."/>
            <person name="Grigoriev I.V."/>
            <person name="Debuchy R."/>
            <person name="Gladieux P."/>
            <person name="Thoren M.H."/>
            <person name="Johannesson H."/>
        </authorList>
    </citation>
    <scope>NUCLEOTIDE SEQUENCE</scope>
    <source>
        <strain evidence="1">SMH3391-2</strain>
    </source>
</reference>
<evidence type="ECO:0008006" key="3">
    <source>
        <dbReference type="Google" id="ProtNLM"/>
    </source>
</evidence>
<dbReference type="EMBL" id="JAULSR010000001">
    <property type="protein sequence ID" value="KAK0635376.1"/>
    <property type="molecule type" value="Genomic_DNA"/>
</dbReference>
<dbReference type="Pfam" id="PF13875">
    <property type="entry name" value="DUF4202"/>
    <property type="match status" value="1"/>
</dbReference>
<dbReference type="InterPro" id="IPR025255">
    <property type="entry name" value="DUF4202"/>
</dbReference>
<organism evidence="1 2">
    <name type="scientific">Bombardia bombarda</name>
    <dbReference type="NCBI Taxonomy" id="252184"/>
    <lineage>
        <taxon>Eukaryota</taxon>
        <taxon>Fungi</taxon>
        <taxon>Dikarya</taxon>
        <taxon>Ascomycota</taxon>
        <taxon>Pezizomycotina</taxon>
        <taxon>Sordariomycetes</taxon>
        <taxon>Sordariomycetidae</taxon>
        <taxon>Sordariales</taxon>
        <taxon>Lasiosphaeriaceae</taxon>
        <taxon>Bombardia</taxon>
    </lineage>
</organism>
<comment type="caution">
    <text evidence="1">The sequence shown here is derived from an EMBL/GenBank/DDBJ whole genome shotgun (WGS) entry which is preliminary data.</text>
</comment>
<proteinExistence type="predicted"/>
<sequence>MEAIGPLPTNYARAIELIDEAHAQDPRTTEGKNGSLPFELDYAQKMTRWLASRSPDASPILQLACRAQHFRRWEIPRSSYPMTRPGYLTWRAKLKSQAAAQVAQLLASPAIQPPISPDDIDRVAALIRKENLKGDDETQVLEDVACLVFLDDQFDDFEKKPEIDEEKIVGILKKTWVKMSPEGQALALQMQFSDRAKLLIQKALES</sequence>
<dbReference type="Proteomes" id="UP001174934">
    <property type="component" value="Unassembled WGS sequence"/>
</dbReference>